<proteinExistence type="predicted"/>
<dbReference type="RefSeq" id="WP_117004099.1">
    <property type="nucleotide sequence ID" value="NZ_BMJS01000084.1"/>
</dbReference>
<organism evidence="1 2">
    <name type="scientific">Cysteiniphilum litorale</name>
    <dbReference type="NCBI Taxonomy" id="2056700"/>
    <lineage>
        <taxon>Bacteria</taxon>
        <taxon>Pseudomonadati</taxon>
        <taxon>Pseudomonadota</taxon>
        <taxon>Gammaproteobacteria</taxon>
        <taxon>Thiotrichales</taxon>
        <taxon>Fastidiosibacteraceae</taxon>
        <taxon>Cysteiniphilum</taxon>
    </lineage>
</organism>
<dbReference type="Proteomes" id="UP000636949">
    <property type="component" value="Unassembled WGS sequence"/>
</dbReference>
<dbReference type="AlphaFoldDB" id="A0A8J3E9M0"/>
<comment type="caution">
    <text evidence="1">The sequence shown here is derived from an EMBL/GenBank/DDBJ whole genome shotgun (WGS) entry which is preliminary data.</text>
</comment>
<protein>
    <submittedName>
        <fullName evidence="1">Uncharacterized protein</fullName>
    </submittedName>
</protein>
<accession>A0A8J3E9M0</accession>
<dbReference type="EMBL" id="BMJS01000084">
    <property type="protein sequence ID" value="GGG08926.1"/>
    <property type="molecule type" value="Genomic_DNA"/>
</dbReference>
<reference evidence="1" key="2">
    <citation type="submission" date="2020-09" db="EMBL/GenBank/DDBJ databases">
        <authorList>
            <person name="Sun Q."/>
            <person name="Zhou Y."/>
        </authorList>
    </citation>
    <scope>NUCLEOTIDE SEQUENCE</scope>
    <source>
        <strain evidence="1">CGMCC 1.15758</strain>
    </source>
</reference>
<dbReference type="SUPFAM" id="SSF47413">
    <property type="entry name" value="lambda repressor-like DNA-binding domains"/>
    <property type="match status" value="1"/>
</dbReference>
<evidence type="ECO:0000313" key="2">
    <source>
        <dbReference type="Proteomes" id="UP000636949"/>
    </source>
</evidence>
<reference evidence="1" key="1">
    <citation type="journal article" date="2014" name="Int. J. Syst. Evol. Microbiol.">
        <title>Complete genome sequence of Corynebacterium casei LMG S-19264T (=DSM 44701T), isolated from a smear-ripened cheese.</title>
        <authorList>
            <consortium name="US DOE Joint Genome Institute (JGI-PGF)"/>
            <person name="Walter F."/>
            <person name="Albersmeier A."/>
            <person name="Kalinowski J."/>
            <person name="Ruckert C."/>
        </authorList>
    </citation>
    <scope>NUCLEOTIDE SEQUENCE</scope>
    <source>
        <strain evidence="1">CGMCC 1.15758</strain>
    </source>
</reference>
<sequence length="99" mass="11422">MAINFNDYLKENYSDSDISTIRNKAKEKGKMLIDLQNSVSHTISEFAKNNNHTFTDIMNGLHTSKSQTSRIIKGESNFTLETLLKIYEYTGKKPRIIFE</sequence>
<dbReference type="InterPro" id="IPR010982">
    <property type="entry name" value="Lambda_DNA-bd_dom_sf"/>
</dbReference>
<dbReference type="Gene3D" id="1.10.260.40">
    <property type="entry name" value="lambda repressor-like DNA-binding domains"/>
    <property type="match status" value="1"/>
</dbReference>
<gene>
    <name evidence="1" type="ORF">GCM10010995_28150</name>
</gene>
<evidence type="ECO:0000313" key="1">
    <source>
        <dbReference type="EMBL" id="GGG08926.1"/>
    </source>
</evidence>
<dbReference type="GO" id="GO:0003677">
    <property type="term" value="F:DNA binding"/>
    <property type="evidence" value="ECO:0007669"/>
    <property type="project" value="InterPro"/>
</dbReference>
<keyword evidence="2" id="KW-1185">Reference proteome</keyword>
<name>A0A8J3E9M0_9GAMM</name>
<dbReference type="OrthoDB" id="680449at2"/>